<dbReference type="InterPro" id="IPR000944">
    <property type="entry name" value="Tscrpt_reg_Rrf2"/>
</dbReference>
<dbReference type="GO" id="GO:0005829">
    <property type="term" value="C:cytosol"/>
    <property type="evidence" value="ECO:0007669"/>
    <property type="project" value="TreeGrafter"/>
</dbReference>
<dbReference type="PROSITE" id="PS51197">
    <property type="entry name" value="HTH_RRF2_2"/>
    <property type="match status" value="1"/>
</dbReference>
<organism evidence="1 2">
    <name type="scientific">Candidatus Nitrosymbiomonas proteolyticus</name>
    <dbReference type="NCBI Taxonomy" id="2608984"/>
    <lineage>
        <taxon>Bacteria</taxon>
        <taxon>Bacillati</taxon>
        <taxon>Armatimonadota</taxon>
        <taxon>Armatimonadota incertae sedis</taxon>
        <taxon>Candidatus Nitrosymbiomonas</taxon>
    </lineage>
</organism>
<dbReference type="PANTHER" id="PTHR33221">
    <property type="entry name" value="WINGED HELIX-TURN-HELIX TRANSCRIPTIONAL REGULATOR, RRF2 FAMILY"/>
    <property type="match status" value="1"/>
</dbReference>
<dbReference type="AlphaFoldDB" id="A0A809S9E8"/>
<evidence type="ECO:0000313" key="2">
    <source>
        <dbReference type="Proteomes" id="UP000662873"/>
    </source>
</evidence>
<dbReference type="SUPFAM" id="SSF46785">
    <property type="entry name" value="Winged helix' DNA-binding domain"/>
    <property type="match status" value="1"/>
</dbReference>
<dbReference type="Gene3D" id="1.10.10.10">
    <property type="entry name" value="Winged helix-like DNA-binding domain superfamily/Winged helix DNA-binding domain"/>
    <property type="match status" value="1"/>
</dbReference>
<dbReference type="GO" id="GO:0003700">
    <property type="term" value="F:DNA-binding transcription factor activity"/>
    <property type="evidence" value="ECO:0007669"/>
    <property type="project" value="TreeGrafter"/>
</dbReference>
<reference evidence="1" key="1">
    <citation type="journal article" name="DNA Res.">
        <title>The physiological potential of anammox bacteria as revealed by their core genome structure.</title>
        <authorList>
            <person name="Okubo T."/>
            <person name="Toyoda A."/>
            <person name="Fukuhara K."/>
            <person name="Uchiyama I."/>
            <person name="Harigaya Y."/>
            <person name="Kuroiwa M."/>
            <person name="Suzuki T."/>
            <person name="Murakami Y."/>
            <person name="Suwa Y."/>
            <person name="Takami H."/>
        </authorList>
    </citation>
    <scope>NUCLEOTIDE SEQUENCE</scope>
    <source>
        <strain evidence="1">317325-2</strain>
    </source>
</reference>
<evidence type="ECO:0000313" key="1">
    <source>
        <dbReference type="EMBL" id="BBO23591.1"/>
    </source>
</evidence>
<name>A0A809S9E8_9BACT</name>
<sequence length="162" mass="18213">MKFSTQEEYGLRCLLSIAQCEPGQSKTIPQIAKEEQLSHPHVAKLLMLLRKSGFIKSVRGHAGGYYLAMEPKAIILGDVFEALGGRLIEPNFCARHSGLSHRCIHEGDCAVQFVFAEVQEAVDRVLQNRTLADVLDVSNRSKLKMVERVQRMEKFQKRMAGT</sequence>
<dbReference type="KEGG" id="npy:NPRO_11860"/>
<dbReference type="Pfam" id="PF02082">
    <property type="entry name" value="Rrf2"/>
    <property type="match status" value="1"/>
</dbReference>
<dbReference type="InterPro" id="IPR036390">
    <property type="entry name" value="WH_DNA-bd_sf"/>
</dbReference>
<dbReference type="PANTHER" id="PTHR33221:SF15">
    <property type="entry name" value="HTH-TYPE TRANSCRIPTIONAL REGULATOR YWGB-RELATED"/>
    <property type="match status" value="1"/>
</dbReference>
<gene>
    <name evidence="1" type="ORF">NPRO_11860</name>
</gene>
<dbReference type="EMBL" id="AP021858">
    <property type="protein sequence ID" value="BBO23591.1"/>
    <property type="molecule type" value="Genomic_DNA"/>
</dbReference>
<dbReference type="Proteomes" id="UP000662873">
    <property type="component" value="Chromosome"/>
</dbReference>
<dbReference type="InterPro" id="IPR036388">
    <property type="entry name" value="WH-like_DNA-bd_sf"/>
</dbReference>
<accession>A0A809S9E8</accession>
<protein>
    <submittedName>
        <fullName evidence="1">Rrf2 family transcriptional regulator</fullName>
    </submittedName>
</protein>
<dbReference type="NCBIfam" id="TIGR00738">
    <property type="entry name" value="rrf2_super"/>
    <property type="match status" value="1"/>
</dbReference>
<proteinExistence type="predicted"/>